<name>A0A1J4NUW1_9ACTN</name>
<dbReference type="Proteomes" id="UP000034196">
    <property type="component" value="Unassembled WGS sequence"/>
</dbReference>
<proteinExistence type="predicted"/>
<dbReference type="EMBL" id="LAVA02000046">
    <property type="protein sequence ID" value="OIJ66088.1"/>
    <property type="molecule type" value="Genomic_DNA"/>
</dbReference>
<accession>A0A1J4NUW1</accession>
<dbReference type="STRING" id="1428628.WN71_020740"/>
<sequence length="393" mass="43964">MEQGRGPRAHRRTPPHRRGVRWYGPLDDTEGFAEEGRGLVAALRGAGADVHATSIPHPRTFDRIPLMTGIEDVEASHRPESVHVYHRYWTARPLPGRGPRIWRSMFETDAVPREWVVAAEDYDQIWVPTGFNVETYANAGIPREKLVTVPCPLPVWSPRLLANLDRPRTPGSGPFAFLSVMRWHLRKGWDVLVRAFAAEFRNDHDVRLVIKARPFDPADPDGPHRELARLFADRGEAVPANISLRTDDMSHADLAALYGRADAFVLPSRGEGWGRPFIEAMLSGLPTIGPRWGGNLEFMNDDNSVLVDGTLAPVQQQAAREWPYFTGHRWWEVSVDALRQAMRRTVETSEWAATPGTTSTTAANRQEVARGLLATYAQEALGKRMLGHLTSSA</sequence>
<comment type="caution">
    <text evidence="1">The sequence shown here is derived from an EMBL/GenBank/DDBJ whole genome shotgun (WGS) entry which is preliminary data.</text>
</comment>
<dbReference type="SUPFAM" id="SSF53756">
    <property type="entry name" value="UDP-Glycosyltransferase/glycogen phosphorylase"/>
    <property type="match status" value="1"/>
</dbReference>
<evidence type="ECO:0000313" key="2">
    <source>
        <dbReference type="Proteomes" id="UP000034196"/>
    </source>
</evidence>
<dbReference type="PANTHER" id="PTHR46656:SF3">
    <property type="entry name" value="PUTATIVE-RELATED"/>
    <property type="match status" value="1"/>
</dbReference>
<evidence type="ECO:0000313" key="1">
    <source>
        <dbReference type="EMBL" id="OIJ66088.1"/>
    </source>
</evidence>
<dbReference type="Gene3D" id="3.40.50.2000">
    <property type="entry name" value="Glycogen Phosphorylase B"/>
    <property type="match status" value="1"/>
</dbReference>
<keyword evidence="2" id="KW-1185">Reference proteome</keyword>
<reference evidence="1" key="1">
    <citation type="submission" date="2016-10" db="EMBL/GenBank/DDBJ databases">
        <title>Genome sequence of Streptomyces mangrovisoli MUSC 149.</title>
        <authorList>
            <person name="Lee L.-H."/>
            <person name="Ser H.-L."/>
        </authorList>
    </citation>
    <scope>NUCLEOTIDE SEQUENCE [LARGE SCALE GENOMIC DNA]</scope>
    <source>
        <strain evidence="1">MUSC 149</strain>
    </source>
</reference>
<dbReference type="Pfam" id="PF13692">
    <property type="entry name" value="Glyco_trans_1_4"/>
    <property type="match status" value="1"/>
</dbReference>
<dbReference type="PANTHER" id="PTHR46656">
    <property type="entry name" value="PUTATIVE-RELATED"/>
    <property type="match status" value="1"/>
</dbReference>
<protein>
    <submittedName>
        <fullName evidence="1">Uncharacterized protein</fullName>
    </submittedName>
</protein>
<organism evidence="1 2">
    <name type="scientific">Streptomyces mangrovisoli</name>
    <dbReference type="NCBI Taxonomy" id="1428628"/>
    <lineage>
        <taxon>Bacteria</taxon>
        <taxon>Bacillati</taxon>
        <taxon>Actinomycetota</taxon>
        <taxon>Actinomycetes</taxon>
        <taxon>Kitasatosporales</taxon>
        <taxon>Streptomycetaceae</taxon>
        <taxon>Streptomyces</taxon>
    </lineage>
</organism>
<dbReference type="AlphaFoldDB" id="A0A1J4NUW1"/>
<gene>
    <name evidence="1" type="ORF">WN71_020740</name>
</gene>